<comment type="similarity">
    <text evidence="6">Belongs to the ABC-2 integral membrane protein family.</text>
</comment>
<keyword evidence="6" id="KW-0813">Transport</keyword>
<dbReference type="GO" id="GO:0046677">
    <property type="term" value="P:response to antibiotic"/>
    <property type="evidence" value="ECO:0007669"/>
    <property type="project" value="UniProtKB-KW"/>
</dbReference>
<feature type="transmembrane region" description="Helical" evidence="6">
    <location>
        <begin position="248"/>
        <end position="267"/>
    </location>
</feature>
<accession>A0A1H4XKL2</accession>
<dbReference type="InterPro" id="IPR051784">
    <property type="entry name" value="Nod_factor_ABC_transporter"/>
</dbReference>
<reference evidence="9" key="1">
    <citation type="submission" date="2016-10" db="EMBL/GenBank/DDBJ databases">
        <authorList>
            <person name="Varghese N."/>
            <person name="Submissions S."/>
        </authorList>
    </citation>
    <scope>NUCLEOTIDE SEQUENCE [LARGE SCALE GENOMIC DNA]</scope>
    <source>
        <strain evidence="9">DSM 44544</strain>
    </source>
</reference>
<gene>
    <name evidence="8" type="ORF">SAMN04489727_6235</name>
</gene>
<keyword evidence="9" id="KW-1185">Reference proteome</keyword>
<dbReference type="AlphaFoldDB" id="A0A1H4XKL2"/>
<dbReference type="PANTHER" id="PTHR43229">
    <property type="entry name" value="NODULATION PROTEIN J"/>
    <property type="match status" value="1"/>
</dbReference>
<feature type="transmembrane region" description="Helical" evidence="6">
    <location>
        <begin position="158"/>
        <end position="179"/>
    </location>
</feature>
<evidence type="ECO:0000256" key="4">
    <source>
        <dbReference type="ARBA" id="ARBA00023136"/>
    </source>
</evidence>
<keyword evidence="3 6" id="KW-1133">Transmembrane helix</keyword>
<comment type="subcellular location">
    <subcellularLocation>
        <location evidence="6">Cell membrane</location>
        <topology evidence="6">Multi-pass membrane protein</topology>
    </subcellularLocation>
    <subcellularLocation>
        <location evidence="1">Membrane</location>
        <topology evidence="1">Multi-pass membrane protein</topology>
    </subcellularLocation>
</comment>
<feature type="transmembrane region" description="Helical" evidence="6">
    <location>
        <begin position="48"/>
        <end position="70"/>
    </location>
</feature>
<dbReference type="OrthoDB" id="670210at2"/>
<feature type="transmembrane region" description="Helical" evidence="6">
    <location>
        <begin position="82"/>
        <end position="104"/>
    </location>
</feature>
<dbReference type="PANTHER" id="PTHR43229:SF2">
    <property type="entry name" value="NODULATION PROTEIN J"/>
    <property type="match status" value="1"/>
</dbReference>
<evidence type="ECO:0000313" key="9">
    <source>
        <dbReference type="Proteomes" id="UP000199622"/>
    </source>
</evidence>
<feature type="transmembrane region" description="Helical" evidence="6">
    <location>
        <begin position="125"/>
        <end position="152"/>
    </location>
</feature>
<dbReference type="STRING" id="208445.SAMN04489727_6235"/>
<protein>
    <recommendedName>
        <fullName evidence="6">Transport permease protein</fullName>
    </recommendedName>
</protein>
<dbReference type="Proteomes" id="UP000199622">
    <property type="component" value="Unassembled WGS sequence"/>
</dbReference>
<evidence type="ECO:0000313" key="8">
    <source>
        <dbReference type="EMBL" id="SED06222.1"/>
    </source>
</evidence>
<dbReference type="PROSITE" id="PS51012">
    <property type="entry name" value="ABC_TM2"/>
    <property type="match status" value="1"/>
</dbReference>
<keyword evidence="6" id="KW-1003">Cell membrane</keyword>
<feature type="transmembrane region" description="Helical" evidence="6">
    <location>
        <begin position="191"/>
        <end position="210"/>
    </location>
</feature>
<dbReference type="EMBL" id="FNSO01000004">
    <property type="protein sequence ID" value="SED06222.1"/>
    <property type="molecule type" value="Genomic_DNA"/>
</dbReference>
<sequence length="276" mass="28900">MTQTLSREVEGAQLPDTPSRSAFALALSDCRVLIGRNVKHILRNTEMLFQAVSLPIVLLLLFRFMFGGAISTSGGLAYIDYLVPGLLAISIAFNSTTTVVGVAADLTQGLVERFRSMPMAGPAVLVGHVASGVLRSMLSFVVMVAVGLAIGFRPGGSVLGWLGAIGLLVLFASGVFWLATLLGSIAKTVEGAGGLGMILVFVPYATSALVPTASMPSVLRVVVENQPVTVLIDAVRGLMNGTDLGSTGWLATAWWVVITAGAAYLAVRKFHQRARG</sequence>
<dbReference type="InterPro" id="IPR047817">
    <property type="entry name" value="ABC2_TM_bact-type"/>
</dbReference>
<dbReference type="Pfam" id="PF01061">
    <property type="entry name" value="ABC2_membrane"/>
    <property type="match status" value="1"/>
</dbReference>
<evidence type="ECO:0000256" key="2">
    <source>
        <dbReference type="ARBA" id="ARBA00022692"/>
    </source>
</evidence>
<keyword evidence="2 6" id="KW-0812">Transmembrane</keyword>
<feature type="domain" description="ABC transmembrane type-2" evidence="7">
    <location>
        <begin position="46"/>
        <end position="273"/>
    </location>
</feature>
<evidence type="ECO:0000259" key="7">
    <source>
        <dbReference type="PROSITE" id="PS51012"/>
    </source>
</evidence>
<keyword evidence="5" id="KW-0046">Antibiotic resistance</keyword>
<evidence type="ECO:0000256" key="1">
    <source>
        <dbReference type="ARBA" id="ARBA00004141"/>
    </source>
</evidence>
<proteinExistence type="inferred from homology"/>
<dbReference type="RefSeq" id="WP_091313999.1">
    <property type="nucleotide sequence ID" value="NZ_FNSO01000004.1"/>
</dbReference>
<dbReference type="GO" id="GO:0140359">
    <property type="term" value="F:ABC-type transporter activity"/>
    <property type="evidence" value="ECO:0007669"/>
    <property type="project" value="InterPro"/>
</dbReference>
<organism evidence="8 9">
    <name type="scientific">Amycolatopsis tolypomycina</name>
    <dbReference type="NCBI Taxonomy" id="208445"/>
    <lineage>
        <taxon>Bacteria</taxon>
        <taxon>Bacillati</taxon>
        <taxon>Actinomycetota</taxon>
        <taxon>Actinomycetes</taxon>
        <taxon>Pseudonocardiales</taxon>
        <taxon>Pseudonocardiaceae</taxon>
        <taxon>Amycolatopsis</taxon>
    </lineage>
</organism>
<name>A0A1H4XKL2_9PSEU</name>
<dbReference type="PIRSF" id="PIRSF006648">
    <property type="entry name" value="DrrB"/>
    <property type="match status" value="1"/>
</dbReference>
<evidence type="ECO:0000256" key="5">
    <source>
        <dbReference type="ARBA" id="ARBA00023251"/>
    </source>
</evidence>
<dbReference type="InterPro" id="IPR013525">
    <property type="entry name" value="ABC2_TM"/>
</dbReference>
<evidence type="ECO:0000256" key="6">
    <source>
        <dbReference type="RuleBase" id="RU361157"/>
    </source>
</evidence>
<dbReference type="GO" id="GO:0043190">
    <property type="term" value="C:ATP-binding cassette (ABC) transporter complex"/>
    <property type="evidence" value="ECO:0007669"/>
    <property type="project" value="InterPro"/>
</dbReference>
<evidence type="ECO:0000256" key="3">
    <source>
        <dbReference type="ARBA" id="ARBA00022989"/>
    </source>
</evidence>
<dbReference type="InterPro" id="IPR000412">
    <property type="entry name" value="ABC_2_transport"/>
</dbReference>
<keyword evidence="4 6" id="KW-0472">Membrane</keyword>